<dbReference type="InterPro" id="IPR036388">
    <property type="entry name" value="WH-like_DNA-bd_sf"/>
</dbReference>
<evidence type="ECO:0000256" key="1">
    <source>
        <dbReference type="ARBA" id="ARBA00023015"/>
    </source>
</evidence>
<dbReference type="Gene3D" id="3.30.450.40">
    <property type="match status" value="1"/>
</dbReference>
<reference evidence="4 5" key="1">
    <citation type="submission" date="2020-08" db="EMBL/GenBank/DDBJ databases">
        <title>Genomic Encyclopedia of Type Strains, Phase III (KMG-III): the genomes of soil and plant-associated and newly described type strains.</title>
        <authorList>
            <person name="Whitman W."/>
        </authorList>
    </citation>
    <scope>NUCLEOTIDE SEQUENCE [LARGE SCALE GENOMIC DNA]</scope>
    <source>
        <strain evidence="4 5">CECT 5862</strain>
    </source>
</reference>
<dbReference type="InterPro" id="IPR016032">
    <property type="entry name" value="Sig_transdc_resp-reg_C-effctor"/>
</dbReference>
<dbReference type="InterPro" id="IPR000792">
    <property type="entry name" value="Tscrpt_reg_LuxR_C"/>
</dbReference>
<evidence type="ECO:0000256" key="2">
    <source>
        <dbReference type="ARBA" id="ARBA00023163"/>
    </source>
</evidence>
<name>A0A7W5B4K6_9BACL</name>
<proteinExistence type="predicted"/>
<feature type="domain" description="HTH luxR-type" evidence="3">
    <location>
        <begin position="205"/>
        <end position="267"/>
    </location>
</feature>
<dbReference type="RefSeq" id="WP_183604110.1">
    <property type="nucleotide sequence ID" value="NZ_JACHXK010000025.1"/>
</dbReference>
<dbReference type="GO" id="GO:0003677">
    <property type="term" value="F:DNA binding"/>
    <property type="evidence" value="ECO:0007669"/>
    <property type="project" value="InterPro"/>
</dbReference>
<sequence>MLYPHLDEETHVRSWLTIDDILPEQLDSWNHRFHTAALSEYGDNLIGFTSDPSFELLVQVARENLQDLSCYIPVPFFLILVDCSGVARHIQGPDNVLATLQGENIGIGTRFSMESFGINAISVAMETKMLVLLRGPEHTPKFFSQWTCICSPIQIDNEVWGYLDLSFSDKVVENFATALVSTITRNMAWSFKQKHPKIDKHTFLNKCDAYKLTNREKEVAFLWYYSMTRSQIAKTLHLSEDTVKTHIRNISCKANVRGRSCFREKFL</sequence>
<protein>
    <submittedName>
        <fullName evidence="4">Transcriptional regulator of acetoin/glycerol metabolism</fullName>
    </submittedName>
</protein>
<dbReference type="PRINTS" id="PR00038">
    <property type="entry name" value="HTHLUXR"/>
</dbReference>
<dbReference type="Pfam" id="PF00196">
    <property type="entry name" value="GerE"/>
    <property type="match status" value="1"/>
</dbReference>
<keyword evidence="1" id="KW-0805">Transcription regulation</keyword>
<dbReference type="CDD" id="cd06170">
    <property type="entry name" value="LuxR_C_like"/>
    <property type="match status" value="1"/>
</dbReference>
<dbReference type="AlphaFoldDB" id="A0A7W5B4K6"/>
<dbReference type="Proteomes" id="UP000570361">
    <property type="component" value="Unassembled WGS sequence"/>
</dbReference>
<dbReference type="GO" id="GO:0045892">
    <property type="term" value="P:negative regulation of DNA-templated transcription"/>
    <property type="evidence" value="ECO:0007669"/>
    <property type="project" value="UniProtKB-ARBA"/>
</dbReference>
<dbReference type="SUPFAM" id="SSF46894">
    <property type="entry name" value="C-terminal effector domain of the bipartite response regulators"/>
    <property type="match status" value="1"/>
</dbReference>
<evidence type="ECO:0000259" key="3">
    <source>
        <dbReference type="PROSITE" id="PS50043"/>
    </source>
</evidence>
<dbReference type="InterPro" id="IPR029016">
    <property type="entry name" value="GAF-like_dom_sf"/>
</dbReference>
<accession>A0A7W5B4K6</accession>
<comment type="caution">
    <text evidence="4">The sequence shown here is derived from an EMBL/GenBank/DDBJ whole genome shotgun (WGS) entry which is preliminary data.</text>
</comment>
<evidence type="ECO:0000313" key="4">
    <source>
        <dbReference type="EMBL" id="MBB3114054.1"/>
    </source>
</evidence>
<dbReference type="SMART" id="SM00421">
    <property type="entry name" value="HTH_LUXR"/>
    <property type="match status" value="1"/>
</dbReference>
<dbReference type="PROSITE" id="PS50043">
    <property type="entry name" value="HTH_LUXR_2"/>
    <property type="match status" value="1"/>
</dbReference>
<dbReference type="EMBL" id="JACHXK010000025">
    <property type="protein sequence ID" value="MBB3114054.1"/>
    <property type="molecule type" value="Genomic_DNA"/>
</dbReference>
<keyword evidence="2" id="KW-0804">Transcription</keyword>
<dbReference type="Gene3D" id="1.10.10.10">
    <property type="entry name" value="Winged helix-like DNA-binding domain superfamily/Winged helix DNA-binding domain"/>
    <property type="match status" value="1"/>
</dbReference>
<gene>
    <name evidence="4" type="ORF">FHS18_006170</name>
</gene>
<organism evidence="4 5">
    <name type="scientific">Paenibacillus phyllosphaerae</name>
    <dbReference type="NCBI Taxonomy" id="274593"/>
    <lineage>
        <taxon>Bacteria</taxon>
        <taxon>Bacillati</taxon>
        <taxon>Bacillota</taxon>
        <taxon>Bacilli</taxon>
        <taxon>Bacillales</taxon>
        <taxon>Paenibacillaceae</taxon>
        <taxon>Paenibacillus</taxon>
    </lineage>
</organism>
<keyword evidence="5" id="KW-1185">Reference proteome</keyword>
<evidence type="ECO:0000313" key="5">
    <source>
        <dbReference type="Proteomes" id="UP000570361"/>
    </source>
</evidence>